<dbReference type="InterPro" id="IPR017451">
    <property type="entry name" value="F-box-assoc_interact_dom"/>
</dbReference>
<name>A0A6D2L448_9BRAS</name>
<dbReference type="SMART" id="SM00256">
    <property type="entry name" value="FBOX"/>
    <property type="match status" value="1"/>
</dbReference>
<dbReference type="PANTHER" id="PTHR31111:SF130">
    <property type="entry name" value="F-BOX ASSOCIATED UBIQUITINATION EFFECTOR FAMILY PROTEIN"/>
    <property type="match status" value="1"/>
</dbReference>
<evidence type="ECO:0000259" key="1">
    <source>
        <dbReference type="PROSITE" id="PS50181"/>
    </source>
</evidence>
<protein>
    <recommendedName>
        <fullName evidence="1">F-box domain-containing protein</fullName>
    </recommendedName>
</protein>
<dbReference type="Proteomes" id="UP000467841">
    <property type="component" value="Unassembled WGS sequence"/>
</dbReference>
<proteinExistence type="predicted"/>
<sequence>MNSIPIDISFEIFSRLCAKSIARCRCVSKLWDSMLQRPDFKELFLTRSSFRPRLLFALGGFGERDEFLFFSSPHHQIPSEKSSPEISADFQMKLPGKMSPDMWSYASGLMYFPNMWNAKKGEDRVNVICNPSTGLCVDLPQLDLPQLRTDSHSRSFLGFDPIDKQFKVLFMAYPSRVLTLGPGKMSWREIKCSLTHSISRGRGICINGVLYYLAVRDDNRSYVIVCFDVRSEKFKFVDGKEFVWWHQLVNYKGKLGVINKHWRWDDNSIVGSTINLSMWILNDLEKQEWSEHAYTMRGGEIRFDSDVGVTVNGEIVLLSPHHYRGRFCVFFFNPETHTLQSVGFRGQHEALANPRDRTVYAFVNHEEDLEFNFMKTTYAATSVNPQLRTRFESINKFDALCLSDDD</sequence>
<evidence type="ECO:0000313" key="3">
    <source>
        <dbReference type="Proteomes" id="UP000467841"/>
    </source>
</evidence>
<gene>
    <name evidence="2" type="ORF">MERR_LOCUS46481</name>
</gene>
<dbReference type="OrthoDB" id="1028281at2759"/>
<organism evidence="2 3">
    <name type="scientific">Microthlaspi erraticum</name>
    <dbReference type="NCBI Taxonomy" id="1685480"/>
    <lineage>
        <taxon>Eukaryota</taxon>
        <taxon>Viridiplantae</taxon>
        <taxon>Streptophyta</taxon>
        <taxon>Embryophyta</taxon>
        <taxon>Tracheophyta</taxon>
        <taxon>Spermatophyta</taxon>
        <taxon>Magnoliopsida</taxon>
        <taxon>eudicotyledons</taxon>
        <taxon>Gunneridae</taxon>
        <taxon>Pentapetalae</taxon>
        <taxon>rosids</taxon>
        <taxon>malvids</taxon>
        <taxon>Brassicales</taxon>
        <taxon>Brassicaceae</taxon>
        <taxon>Coluteocarpeae</taxon>
        <taxon>Microthlaspi</taxon>
    </lineage>
</organism>
<dbReference type="InterPro" id="IPR001810">
    <property type="entry name" value="F-box_dom"/>
</dbReference>
<dbReference type="AlphaFoldDB" id="A0A6D2L448"/>
<accession>A0A6D2L448</accession>
<comment type="caution">
    <text evidence="2">The sequence shown here is derived from an EMBL/GenBank/DDBJ whole genome shotgun (WGS) entry which is preliminary data.</text>
</comment>
<dbReference type="Pfam" id="PF08268">
    <property type="entry name" value="FBA_3"/>
    <property type="match status" value="1"/>
</dbReference>
<dbReference type="NCBIfam" id="TIGR01640">
    <property type="entry name" value="F_box_assoc_1"/>
    <property type="match status" value="1"/>
</dbReference>
<dbReference type="InterPro" id="IPR036047">
    <property type="entry name" value="F-box-like_dom_sf"/>
</dbReference>
<dbReference type="SUPFAM" id="SSF81383">
    <property type="entry name" value="F-box domain"/>
    <property type="match status" value="1"/>
</dbReference>
<keyword evidence="3" id="KW-1185">Reference proteome</keyword>
<dbReference type="Pfam" id="PF00646">
    <property type="entry name" value="F-box"/>
    <property type="match status" value="1"/>
</dbReference>
<reference evidence="2" key="1">
    <citation type="submission" date="2020-01" db="EMBL/GenBank/DDBJ databases">
        <authorList>
            <person name="Mishra B."/>
        </authorList>
    </citation>
    <scope>NUCLEOTIDE SEQUENCE [LARGE SCALE GENOMIC DNA]</scope>
</reference>
<feature type="domain" description="F-box" evidence="1">
    <location>
        <begin position="1"/>
        <end position="47"/>
    </location>
</feature>
<evidence type="ECO:0000313" key="2">
    <source>
        <dbReference type="EMBL" id="CAA7059245.1"/>
    </source>
</evidence>
<dbReference type="EMBL" id="CACVBM020001762">
    <property type="protein sequence ID" value="CAA7059245.1"/>
    <property type="molecule type" value="Genomic_DNA"/>
</dbReference>
<dbReference type="PROSITE" id="PS50181">
    <property type="entry name" value="FBOX"/>
    <property type="match status" value="1"/>
</dbReference>
<dbReference type="InterPro" id="IPR013187">
    <property type="entry name" value="F-box-assoc_dom_typ3"/>
</dbReference>
<dbReference type="Gene3D" id="1.20.1280.50">
    <property type="match status" value="1"/>
</dbReference>
<dbReference type="PANTHER" id="PTHR31111">
    <property type="entry name" value="BNAA05G37150D PROTEIN-RELATED"/>
    <property type="match status" value="1"/>
</dbReference>